<protein>
    <recommendedName>
        <fullName evidence="1">Tyrosine specific protein phosphatases domain-containing protein</fullName>
    </recommendedName>
</protein>
<dbReference type="PROSITE" id="PS50056">
    <property type="entry name" value="TYR_PHOSPHATASE_2"/>
    <property type="match status" value="1"/>
</dbReference>
<name>F0RQM7_DEIPM</name>
<feature type="domain" description="Tyrosine specific protein phosphatases" evidence="1">
    <location>
        <begin position="97"/>
        <end position="159"/>
    </location>
</feature>
<gene>
    <name evidence="2" type="ordered locus">Deipr_2469</name>
</gene>
<dbReference type="SUPFAM" id="SSF52799">
    <property type="entry name" value="(Phosphotyrosine protein) phosphatases II"/>
    <property type="match status" value="1"/>
</dbReference>
<dbReference type="EMBL" id="CP002538">
    <property type="protein sequence ID" value="ADY27586.1"/>
    <property type="molecule type" value="Genomic_DNA"/>
</dbReference>
<organism evidence="2 3">
    <name type="scientific">Deinococcus proteolyticus (strain ATCC 35074 / DSM 20540 / JCM 6276 / NBRC 101906 / NCIMB 13154 / VKM Ac-1939 / CCM 2703 / MRP)</name>
    <dbReference type="NCBI Taxonomy" id="693977"/>
    <lineage>
        <taxon>Bacteria</taxon>
        <taxon>Thermotogati</taxon>
        <taxon>Deinococcota</taxon>
        <taxon>Deinococci</taxon>
        <taxon>Deinococcales</taxon>
        <taxon>Deinococcaceae</taxon>
        <taxon>Deinococcus</taxon>
    </lineage>
</organism>
<dbReference type="Proteomes" id="UP000007718">
    <property type="component" value="Plasmid pDEIPR02"/>
</dbReference>
<keyword evidence="3" id="KW-1185">Reference proteome</keyword>
<dbReference type="RefSeq" id="WP_013615940.1">
    <property type="nucleotide sequence ID" value="NC_015162.1"/>
</dbReference>
<dbReference type="KEGG" id="dpt:Deipr_2469"/>
<proteinExistence type="predicted"/>
<evidence type="ECO:0000313" key="2">
    <source>
        <dbReference type="EMBL" id="ADY27586.1"/>
    </source>
</evidence>
<dbReference type="Gene3D" id="3.90.190.10">
    <property type="entry name" value="Protein tyrosine phosphatase superfamily"/>
    <property type="match status" value="1"/>
</dbReference>
<dbReference type="PROSITE" id="PS00383">
    <property type="entry name" value="TYR_PHOSPHATASE_1"/>
    <property type="match status" value="1"/>
</dbReference>
<geneLocation type="plasmid" evidence="2 3">
    <name>pDEIPR02</name>
</geneLocation>
<reference evidence="2 3" key="2">
    <citation type="journal article" date="2012" name="Stand. Genomic Sci.">
        <title>Complete genome sequence of the orange-red pigmented, radioresistant Deinococcus proteolyticus type strain (MRP(T)).</title>
        <authorList>
            <person name="Copeland A."/>
            <person name="Zeytun A."/>
            <person name="Yassawong M."/>
            <person name="Nolan M."/>
            <person name="Lucas S."/>
            <person name="Hammon N."/>
            <person name="Deshpande S."/>
            <person name="Cheng J.F."/>
            <person name="Han C."/>
            <person name="Tapia R."/>
            <person name="Goodwin L.A."/>
            <person name="Pitluck S."/>
            <person name="Mavromatis K."/>
            <person name="Liolios K."/>
            <person name="Pagani I."/>
            <person name="Ivanova N."/>
            <person name="Mikhailova N."/>
            <person name="Pati A."/>
            <person name="Chen A."/>
            <person name="Palaniappan K."/>
            <person name="Land M."/>
            <person name="Hauser L."/>
            <person name="Jeffries C.D."/>
            <person name="Brambilla E.M."/>
            <person name="Rohde M."/>
            <person name="Sikorski J."/>
            <person name="Pukall R."/>
            <person name="Goker M."/>
            <person name="Detter J.C."/>
            <person name="Woyke T."/>
            <person name="Bristow J."/>
            <person name="Eisen J.A."/>
            <person name="Markowitz V."/>
            <person name="Hugenholtz P."/>
            <person name="Kyrpides N.C."/>
            <person name="Klenk H.P."/>
            <person name="Lapidus A."/>
        </authorList>
    </citation>
    <scope>NUCLEOTIDE SEQUENCE [LARGE SCALE GENOMIC DNA]</scope>
    <source>
        <strain evidence="3">ATCC 35074 / DSM 20540 / JCM 6276 / NBRC 101906 / NCIMB 13154 / VKM Ac-1939 / CCM 2703 / MRP</strain>
        <plasmid evidence="3">Plasmid pDEIPR02</plasmid>
    </source>
</reference>
<dbReference type="HOGENOM" id="CLU_1364332_0_0_0"/>
<dbReference type="InterPro" id="IPR016130">
    <property type="entry name" value="Tyr_Pase_AS"/>
</dbReference>
<evidence type="ECO:0000313" key="3">
    <source>
        <dbReference type="Proteomes" id="UP000007718"/>
    </source>
</evidence>
<evidence type="ECO:0000259" key="1">
    <source>
        <dbReference type="PROSITE" id="PS50056"/>
    </source>
</evidence>
<keyword evidence="2" id="KW-0614">Plasmid</keyword>
<sequence>MTISFSALFRRKRAVTAAPDPDPAPLPRITVGSWLTAYPEEILSPGENPHLHLLVSIGEPGGVPPGWLKGVTTERTLRLEFSDDPLSPFHMTELQLARLLKEAEQLKKKQDGGPLRVHVHCMAGVSRSTACAAALLAFLHPELSDQEVLTRIQAAQPAMQPNGLVLRRADDALGRELLWTWQRMEAAAATLENQPDQQAR</sequence>
<dbReference type="InterPro" id="IPR029021">
    <property type="entry name" value="Prot-tyrosine_phosphatase-like"/>
</dbReference>
<dbReference type="OrthoDB" id="437665at2"/>
<dbReference type="AlphaFoldDB" id="F0RQM7"/>
<accession>F0RQM7</accession>
<reference evidence="3" key="1">
    <citation type="submission" date="2011-02" db="EMBL/GenBank/DDBJ databases">
        <title>The complete sequence of plasmid2 of Deinococcus proteolyticus DSM 20540.</title>
        <authorList>
            <consortium name="US DOE Joint Genome Institute (JGI-PGF)"/>
            <person name="Lucas S."/>
            <person name="Copeland A."/>
            <person name="Lapidus A."/>
            <person name="Bruce D."/>
            <person name="Goodwin L."/>
            <person name="Pitluck S."/>
            <person name="Kyrpides N."/>
            <person name="Mavromatis K."/>
            <person name="Pagani I."/>
            <person name="Ivanova N."/>
            <person name="Ovchinnikova G."/>
            <person name="Zeytun A."/>
            <person name="Detter J.C."/>
            <person name="Han C."/>
            <person name="Land M."/>
            <person name="Hauser L."/>
            <person name="Markowitz V."/>
            <person name="Cheng J.-F."/>
            <person name="Hugenholtz P."/>
            <person name="Woyke T."/>
            <person name="Wu D."/>
            <person name="Pukall R."/>
            <person name="Steenblock K."/>
            <person name="Brambilla E."/>
            <person name="Klenk H.-P."/>
            <person name="Eisen J.A."/>
        </authorList>
    </citation>
    <scope>NUCLEOTIDE SEQUENCE [LARGE SCALE GENOMIC DNA]</scope>
    <source>
        <strain evidence="3">ATCC 35074 / DSM 20540 / JCM 6276 / NBRC 101906 / NCIMB 13154 / VKM Ac-1939 / CCM 2703 / MRP</strain>
        <plasmid evidence="3">Plasmid pDEIPR02</plasmid>
    </source>
</reference>
<dbReference type="InterPro" id="IPR000387">
    <property type="entry name" value="Tyr_Pase_dom"/>
</dbReference>